<keyword evidence="1" id="KW-0378">Hydrolase</keyword>
<proteinExistence type="predicted"/>
<keyword evidence="2" id="KW-1185">Reference proteome</keyword>
<dbReference type="EMBL" id="JAJHZM010000015">
    <property type="protein sequence ID" value="MDC4182240.1"/>
    <property type="molecule type" value="Genomic_DNA"/>
</dbReference>
<keyword evidence="1" id="KW-0255">Endonuclease</keyword>
<evidence type="ECO:0000313" key="1">
    <source>
        <dbReference type="EMBL" id="MDC4182240.1"/>
    </source>
</evidence>
<gene>
    <name evidence="1" type="ORF">LNO68_03540</name>
</gene>
<dbReference type="GO" id="GO:0004519">
    <property type="term" value="F:endonuclease activity"/>
    <property type="evidence" value="ECO:0007669"/>
    <property type="project" value="UniProtKB-KW"/>
</dbReference>
<keyword evidence="1" id="KW-0540">Nuclease</keyword>
<evidence type="ECO:0000313" key="2">
    <source>
        <dbReference type="Proteomes" id="UP001220940"/>
    </source>
</evidence>
<reference evidence="1" key="1">
    <citation type="submission" date="2021-11" db="EMBL/GenBank/DDBJ databases">
        <title>Description of Mycoplasma bradburyaesp. nov.from sea birds: a tribute to a great mycoplasmologist.</title>
        <authorList>
            <person name="Ramirez A.S."/>
            <person name="Poveda C."/>
            <person name="Suarez-Perez A."/>
            <person name="Rosales R.S."/>
            <person name="Dijkman R."/>
            <person name="Feberwee A."/>
            <person name="Spergser J."/>
            <person name="Szostak M.P."/>
            <person name="Ressel L."/>
            <person name="Calabuig P."/>
            <person name="Catania S."/>
            <person name="Gobbo F."/>
            <person name="Timofte D."/>
            <person name="Poveda J.B."/>
        </authorList>
    </citation>
    <scope>NUCLEOTIDE SEQUENCE [LARGE SCALE GENOMIC DNA]</scope>
    <source>
        <strain evidence="1">T158</strain>
    </source>
</reference>
<comment type="caution">
    <text evidence="1">The sequence shown here is derived from an EMBL/GenBank/DDBJ whole genome shotgun (WGS) entry which is preliminary data.</text>
</comment>
<name>A0ABT5GCD1_9MOLU</name>
<protein>
    <submittedName>
        <fullName evidence="1">Type III restriction endonuclease subunit M</fullName>
    </submittedName>
</protein>
<dbReference type="RefSeq" id="WP_255034591.1">
    <property type="nucleotide sequence ID" value="NZ_CP101414.1"/>
</dbReference>
<dbReference type="Proteomes" id="UP001220940">
    <property type="component" value="Unassembled WGS sequence"/>
</dbReference>
<accession>A0ABT5GCD1</accession>
<organism evidence="1 2">
    <name type="scientific">Mycoplasma bradburyae</name>
    <dbReference type="NCBI Taxonomy" id="2963128"/>
    <lineage>
        <taxon>Bacteria</taxon>
        <taxon>Bacillati</taxon>
        <taxon>Mycoplasmatota</taxon>
        <taxon>Mollicutes</taxon>
        <taxon>Mycoplasmataceae</taxon>
        <taxon>Mycoplasma</taxon>
    </lineage>
</organism>
<sequence>MINKEQILNEYYSKLDEISKHSLNDDQKQLIKDILKALINQENCDEEKFVNAYQLLIKRVKTGFVFDIAPNANNTTYTYLSKNEDKSVKGKMSDKNTLIIGENYDALKSLIFIENQREREREQ</sequence>